<dbReference type="InterPro" id="IPR018060">
    <property type="entry name" value="HTH_AraC"/>
</dbReference>
<dbReference type="SUPFAM" id="SSF52172">
    <property type="entry name" value="CheY-like"/>
    <property type="match status" value="1"/>
</dbReference>
<dbReference type="CDD" id="cd17536">
    <property type="entry name" value="REC_YesN-like"/>
    <property type="match status" value="1"/>
</dbReference>
<evidence type="ECO:0000256" key="2">
    <source>
        <dbReference type="ARBA" id="ARBA00023125"/>
    </source>
</evidence>
<evidence type="ECO:0000259" key="5">
    <source>
        <dbReference type="PROSITE" id="PS01124"/>
    </source>
</evidence>
<dbReference type="Gene3D" id="1.10.10.60">
    <property type="entry name" value="Homeodomain-like"/>
    <property type="match status" value="2"/>
</dbReference>
<feature type="domain" description="Response regulatory" evidence="6">
    <location>
        <begin position="3"/>
        <end position="119"/>
    </location>
</feature>
<evidence type="ECO:0000256" key="1">
    <source>
        <dbReference type="ARBA" id="ARBA00023015"/>
    </source>
</evidence>
<dbReference type="SUPFAM" id="SSF46689">
    <property type="entry name" value="Homeodomain-like"/>
    <property type="match status" value="2"/>
</dbReference>
<dbReference type="InterPro" id="IPR011006">
    <property type="entry name" value="CheY-like_superfamily"/>
</dbReference>
<dbReference type="InterPro" id="IPR009057">
    <property type="entry name" value="Homeodomain-like_sf"/>
</dbReference>
<dbReference type="InterPro" id="IPR001789">
    <property type="entry name" value="Sig_transdc_resp-reg_receiver"/>
</dbReference>
<dbReference type="EMBL" id="JAUSUY010000001">
    <property type="protein sequence ID" value="MDT3424561.1"/>
    <property type="molecule type" value="Genomic_DNA"/>
</dbReference>
<proteinExistence type="predicted"/>
<name>A0ABU3H258_9BACL</name>
<dbReference type="Proteomes" id="UP001248709">
    <property type="component" value="Unassembled WGS sequence"/>
</dbReference>
<evidence type="ECO:0000259" key="6">
    <source>
        <dbReference type="PROSITE" id="PS50110"/>
    </source>
</evidence>
<sequence>MNRIMVVDDEAIQRRVLGKMIREYLPGCEVVEAGNGRTALDMAQTASFDVVITDIKMPIMDGFDFIEHMNKLSSATRIIILSSYRYFEYAQRALRLGAFDYVLKPVKEESIGVLLDKVRESIEKEKRISPEEIGREHFHISMNAYYTHLLGEWVQNGVSEAKFRELRQQYSLEPCGAVIITRVEDNAPGDLYPEGLDDIRGAMPGMLASLLSSANRVVSFFASNPKLTMISVLTAKRPEEVITDAVLTALEEYGQRLSCNYQLSFAVGVGNVRADLCREALDSYKEAEDAADFRYFLGGDRVVQYAAVSGRIAPIRYNFHKDEELFKEYIRTDKADLLLKHTEDLFRQLLENGLPYREQWLEAVVQLVLRIAPAVKGFFSEEAYQLALQKTESSLTACISYEDCRERFLEILRGFMMTMHTGRGKKHAEVIDKCVNYIEEHYTMDISLEQAASLLYFSPNYLSVIFKSYLGVSFTKYLSDIRLDKAAELLRAGDMKVYEIAGKVGFKDEKYFYRVFKAKYGLTPDEYRKKSALPSSPS</sequence>
<feature type="domain" description="HTH araC/xylS-type" evidence="5">
    <location>
        <begin position="432"/>
        <end position="530"/>
    </location>
</feature>
<keyword evidence="1" id="KW-0805">Transcription regulation</keyword>
<dbReference type="PROSITE" id="PS50110">
    <property type="entry name" value="RESPONSE_REGULATORY"/>
    <property type="match status" value="1"/>
</dbReference>
<feature type="modified residue" description="4-aspartylphosphate" evidence="4">
    <location>
        <position position="54"/>
    </location>
</feature>
<dbReference type="Pfam" id="PF12833">
    <property type="entry name" value="HTH_18"/>
    <property type="match status" value="1"/>
</dbReference>
<accession>A0ABU3H258</accession>
<dbReference type="PANTHER" id="PTHR43280:SF10">
    <property type="entry name" value="REGULATORY PROTEIN POCR"/>
    <property type="match status" value="1"/>
</dbReference>
<comment type="caution">
    <text evidence="7">The sequence shown here is derived from an EMBL/GenBank/DDBJ whole genome shotgun (WGS) entry which is preliminary data.</text>
</comment>
<dbReference type="SMART" id="SM00448">
    <property type="entry name" value="REC"/>
    <property type="match status" value="1"/>
</dbReference>
<evidence type="ECO:0000256" key="4">
    <source>
        <dbReference type="PROSITE-ProRule" id="PRU00169"/>
    </source>
</evidence>
<dbReference type="SMART" id="SM00342">
    <property type="entry name" value="HTH_ARAC"/>
    <property type="match status" value="1"/>
</dbReference>
<organism evidence="7 8">
    <name type="scientific">Paenibacillus forsythiae</name>
    <dbReference type="NCBI Taxonomy" id="365616"/>
    <lineage>
        <taxon>Bacteria</taxon>
        <taxon>Bacillati</taxon>
        <taxon>Bacillota</taxon>
        <taxon>Bacilli</taxon>
        <taxon>Bacillales</taxon>
        <taxon>Paenibacillaceae</taxon>
        <taxon>Paenibacillus</taxon>
    </lineage>
</organism>
<evidence type="ECO:0000256" key="3">
    <source>
        <dbReference type="ARBA" id="ARBA00023163"/>
    </source>
</evidence>
<evidence type="ECO:0000313" key="7">
    <source>
        <dbReference type="EMBL" id="MDT3424561.1"/>
    </source>
</evidence>
<dbReference type="InterPro" id="IPR020449">
    <property type="entry name" value="Tscrpt_reg_AraC-type_HTH"/>
</dbReference>
<dbReference type="PANTHER" id="PTHR43280">
    <property type="entry name" value="ARAC-FAMILY TRANSCRIPTIONAL REGULATOR"/>
    <property type="match status" value="1"/>
</dbReference>
<keyword evidence="8" id="KW-1185">Reference proteome</keyword>
<dbReference type="PROSITE" id="PS01124">
    <property type="entry name" value="HTH_ARAC_FAMILY_2"/>
    <property type="match status" value="1"/>
</dbReference>
<dbReference type="Pfam" id="PF00072">
    <property type="entry name" value="Response_reg"/>
    <property type="match status" value="1"/>
</dbReference>
<gene>
    <name evidence="7" type="ORF">J2Z22_000073</name>
</gene>
<dbReference type="PRINTS" id="PR00032">
    <property type="entry name" value="HTHARAC"/>
</dbReference>
<reference evidence="7 8" key="1">
    <citation type="submission" date="2023-07" db="EMBL/GenBank/DDBJ databases">
        <title>Genomic Encyclopedia of Type Strains, Phase IV (KMG-IV): sequencing the most valuable type-strain genomes for metagenomic binning, comparative biology and taxonomic classification.</title>
        <authorList>
            <person name="Goeker M."/>
        </authorList>
    </citation>
    <scope>NUCLEOTIDE SEQUENCE [LARGE SCALE GENOMIC DNA]</scope>
    <source>
        <strain evidence="7 8">T98</strain>
    </source>
</reference>
<keyword evidence="2" id="KW-0238">DNA-binding</keyword>
<dbReference type="Gene3D" id="3.40.50.2300">
    <property type="match status" value="1"/>
</dbReference>
<evidence type="ECO:0000313" key="8">
    <source>
        <dbReference type="Proteomes" id="UP001248709"/>
    </source>
</evidence>
<dbReference type="RefSeq" id="WP_025698741.1">
    <property type="nucleotide sequence ID" value="NZ_JAUSUY010000001.1"/>
</dbReference>
<keyword evidence="3" id="KW-0804">Transcription</keyword>
<keyword evidence="4" id="KW-0597">Phosphoprotein</keyword>
<protein>
    <submittedName>
        <fullName evidence="7">Two-component system response regulator YesN</fullName>
    </submittedName>
</protein>